<evidence type="ECO:0000256" key="2">
    <source>
        <dbReference type="ARBA" id="ARBA00022475"/>
    </source>
</evidence>
<dbReference type="PANTHER" id="PTHR33362:SF5">
    <property type="entry name" value="C4-DICARBOXYLATE TRAP TRANSPORTER LARGE PERMEASE PROTEIN DCTM"/>
    <property type="match status" value="1"/>
</dbReference>
<evidence type="ECO:0000256" key="4">
    <source>
        <dbReference type="ARBA" id="ARBA00022692"/>
    </source>
</evidence>
<evidence type="ECO:0000256" key="5">
    <source>
        <dbReference type="ARBA" id="ARBA00022989"/>
    </source>
</evidence>
<feature type="transmembrane region" description="Helical" evidence="7">
    <location>
        <begin position="141"/>
        <end position="168"/>
    </location>
</feature>
<evidence type="ECO:0000256" key="6">
    <source>
        <dbReference type="ARBA" id="ARBA00023136"/>
    </source>
</evidence>
<feature type="transmembrane region" description="Helical" evidence="7">
    <location>
        <begin position="249"/>
        <end position="267"/>
    </location>
</feature>
<feature type="transmembrane region" description="Helical" evidence="7">
    <location>
        <begin position="100"/>
        <end position="129"/>
    </location>
</feature>
<feature type="transmembrane region" description="Helical" evidence="7">
    <location>
        <begin position="321"/>
        <end position="351"/>
    </location>
</feature>
<sequence>MDPQTIGFIGIGVLFLLLFIGMPIGFSLAFVGFWGIAFITDISVALPTLVRSFNGTFTTYSFTVIPLFVIMGELATVSGLSQGIYTLADKWLRRLPGGLAIATLGGCAGFAAICGSSVATAATIGRVALPEMRKYGYDNYLATGSVAAGGTLGFLIPPSIGFVVYGILTEQSIGKLLVSGILPGGILVAAFVTIVVVWVMIRPEAAPRNLEQAGMGEKLKALRDVWELILVFFLVMGGIYFGLFTPTEAGAVGAFFLFVVTLLRKKLTWPLLVEALAATVRVSVMIFMILAGAYVFTYFMALTMIPMNLSVWLSAMVVSRYLILAVILAGYLVLGCFLDATSMMVLTLPVIFPTILKLGFDPIWFGVISVLMMEAGLITPPLGLNIFVIAGVADESMETVFKGAFFFLLPIFFVVVLVTLYPGIVLFLPQIMGR</sequence>
<dbReference type="HOGENOM" id="CLU_019824_4_0_7"/>
<evidence type="ECO:0000256" key="3">
    <source>
        <dbReference type="ARBA" id="ARBA00022519"/>
    </source>
</evidence>
<keyword evidence="6 7" id="KW-0472">Membrane</keyword>
<evidence type="ECO:0000313" key="10">
    <source>
        <dbReference type="Proteomes" id="UP000000442"/>
    </source>
</evidence>
<feature type="transmembrane region" description="Helical" evidence="7">
    <location>
        <begin position="180"/>
        <end position="201"/>
    </location>
</feature>
<feature type="transmembrane region" description="Helical" evidence="7">
    <location>
        <begin position="60"/>
        <end position="80"/>
    </location>
</feature>
<evidence type="ECO:0000256" key="7">
    <source>
        <dbReference type="SAM" id="Phobius"/>
    </source>
</evidence>
<dbReference type="GO" id="GO:0022857">
    <property type="term" value="F:transmembrane transporter activity"/>
    <property type="evidence" value="ECO:0007669"/>
    <property type="project" value="TreeGrafter"/>
</dbReference>
<evidence type="ECO:0000259" key="8">
    <source>
        <dbReference type="Pfam" id="PF06808"/>
    </source>
</evidence>
<dbReference type="Pfam" id="PF06808">
    <property type="entry name" value="DctM"/>
    <property type="match status" value="1"/>
</dbReference>
<gene>
    <name evidence="9" type="primary">dctM3</name>
    <name evidence="9" type="ordered locus">HRM2_12210</name>
</gene>
<keyword evidence="5 7" id="KW-1133">Transmembrane helix</keyword>
<dbReference type="eggNOG" id="COG1593">
    <property type="taxonomic scope" value="Bacteria"/>
</dbReference>
<feature type="transmembrane region" description="Helical" evidence="7">
    <location>
        <begin position="279"/>
        <end position="301"/>
    </location>
</feature>
<dbReference type="InterPro" id="IPR004681">
    <property type="entry name" value="TRAP_DctM"/>
</dbReference>
<dbReference type="NCBIfam" id="TIGR00786">
    <property type="entry name" value="dctM"/>
    <property type="match status" value="1"/>
</dbReference>
<dbReference type="EMBL" id="CP001087">
    <property type="protein sequence ID" value="ACN14333.1"/>
    <property type="molecule type" value="Genomic_DNA"/>
</dbReference>
<dbReference type="InterPro" id="IPR010656">
    <property type="entry name" value="DctM"/>
</dbReference>
<reference evidence="9 10" key="1">
    <citation type="journal article" date="2009" name="Environ. Microbiol.">
        <title>Genome sequence of Desulfobacterium autotrophicum HRM2, a marine sulfate reducer oxidizing organic carbon completely to carbon dioxide.</title>
        <authorList>
            <person name="Strittmatter A.W."/>
            <person name="Liesegang H."/>
            <person name="Rabus R."/>
            <person name="Decker I."/>
            <person name="Amann J."/>
            <person name="Andres S."/>
            <person name="Henne A."/>
            <person name="Fricke W.F."/>
            <person name="Martinez-Arias R."/>
            <person name="Bartels D."/>
            <person name="Goesmann A."/>
            <person name="Krause L."/>
            <person name="Puehler A."/>
            <person name="Klenk H.P."/>
            <person name="Richter M."/>
            <person name="Schuler M."/>
            <person name="Gloeckner F.O."/>
            <person name="Meyerdierks A."/>
            <person name="Gottschalk G."/>
            <person name="Amann R."/>
        </authorList>
    </citation>
    <scope>NUCLEOTIDE SEQUENCE [LARGE SCALE GENOMIC DNA]</scope>
    <source>
        <strain evidence="10">ATCC 43914 / DSM 3382 / HRM2</strain>
    </source>
</reference>
<comment type="subcellular location">
    <subcellularLocation>
        <location evidence="1">Cell inner membrane</location>
        <topology evidence="1">Multi-pass membrane protein</topology>
    </subcellularLocation>
</comment>
<evidence type="ECO:0000256" key="1">
    <source>
        <dbReference type="ARBA" id="ARBA00004429"/>
    </source>
</evidence>
<feature type="transmembrane region" description="Helical" evidence="7">
    <location>
        <begin position="404"/>
        <end position="428"/>
    </location>
</feature>
<proteinExistence type="predicted"/>
<feature type="transmembrane region" description="Helical" evidence="7">
    <location>
        <begin position="225"/>
        <end position="243"/>
    </location>
</feature>
<evidence type="ECO:0000313" key="9">
    <source>
        <dbReference type="EMBL" id="ACN14333.1"/>
    </source>
</evidence>
<dbReference type="AlphaFoldDB" id="C0QM27"/>
<dbReference type="OrthoDB" id="9785600at2"/>
<feature type="transmembrane region" description="Helical" evidence="7">
    <location>
        <begin position="363"/>
        <end position="392"/>
    </location>
</feature>
<dbReference type="PANTHER" id="PTHR33362">
    <property type="entry name" value="SIALIC ACID TRAP TRANSPORTER PERMEASE PROTEIN SIAT-RELATED"/>
    <property type="match status" value="1"/>
</dbReference>
<organism evidence="9 10">
    <name type="scientific">Desulforapulum autotrophicum (strain ATCC 43914 / DSM 3382 / VKM B-1955 / HRM2)</name>
    <name type="common">Desulfobacterium autotrophicum</name>
    <dbReference type="NCBI Taxonomy" id="177437"/>
    <lineage>
        <taxon>Bacteria</taxon>
        <taxon>Pseudomonadati</taxon>
        <taxon>Thermodesulfobacteriota</taxon>
        <taxon>Desulfobacteria</taxon>
        <taxon>Desulfobacterales</taxon>
        <taxon>Desulfobacteraceae</taxon>
        <taxon>Desulforapulum</taxon>
    </lineage>
</organism>
<dbReference type="Proteomes" id="UP000000442">
    <property type="component" value="Chromosome"/>
</dbReference>
<keyword evidence="10" id="KW-1185">Reference proteome</keyword>
<keyword evidence="4 7" id="KW-0812">Transmembrane</keyword>
<dbReference type="RefSeq" id="WP_015903122.1">
    <property type="nucleotide sequence ID" value="NC_012108.1"/>
</dbReference>
<dbReference type="KEGG" id="dat:HRM2_12210"/>
<feature type="domain" description="TRAP C4-dicarboxylate transport system permease DctM subunit" evidence="8">
    <location>
        <begin position="11"/>
        <end position="423"/>
    </location>
</feature>
<feature type="transmembrane region" description="Helical" evidence="7">
    <location>
        <begin position="6"/>
        <end position="39"/>
    </location>
</feature>
<dbReference type="GO" id="GO:0005886">
    <property type="term" value="C:plasma membrane"/>
    <property type="evidence" value="ECO:0007669"/>
    <property type="project" value="UniProtKB-SubCell"/>
</dbReference>
<dbReference type="STRING" id="177437.HRM2_12210"/>
<protein>
    <submittedName>
        <fullName evidence="9">DctM3</fullName>
    </submittedName>
</protein>
<name>C0QM27_DESAH</name>
<accession>C0QM27</accession>
<keyword evidence="2" id="KW-1003">Cell membrane</keyword>
<keyword evidence="3" id="KW-0997">Cell inner membrane</keyword>
<dbReference type="PIRSF" id="PIRSF006066">
    <property type="entry name" value="HI0050"/>
    <property type="match status" value="1"/>
</dbReference>